<reference evidence="1" key="1">
    <citation type="submission" date="2002-05" db="EMBL/GenBank/DDBJ databases">
        <title>Oryza sativa nipponbare(GA3) genomic DNA, chromosome 9, PAC clone:P0047B10.</title>
        <authorList>
            <person name="Sasaki T."/>
            <person name="Matsumoto T."/>
            <person name="Katayose Y."/>
        </authorList>
    </citation>
    <scope>NUCLEOTIDE SEQUENCE</scope>
</reference>
<dbReference type="KEGG" id="dosa:Os09g0449650"/>
<protein>
    <submittedName>
        <fullName evidence="2">Os09g0449650 protein</fullName>
    </submittedName>
</protein>
<reference evidence="2" key="8">
    <citation type="submission" date="2009-08" db="EMBL/GenBank/DDBJ databases">
        <title>The Second Rice Annotation Project Meeting (RAP2).</title>
        <authorList>
            <consortium name="The Rice Annotation Project (RAP)"/>
        </authorList>
    </citation>
    <scope>NUCLEOTIDE SEQUENCE</scope>
</reference>
<reference evidence="2" key="5">
    <citation type="journal article" date="2008" name="Nucleic Acids Res.">
        <title>The Rice Annotation Project Database (RAP-DB): 2008 update.</title>
        <authorList>
            <consortium name="The Rice Annotation Project (RAP)"/>
            <person name="Tanaka T."/>
            <person name="Antonio B.A."/>
            <person name="Kikuchi S."/>
            <person name="Matsumoto T."/>
            <person name="Nagamura Y."/>
            <person name="Numa H."/>
            <person name="Sakai H."/>
            <person name="Wu J."/>
            <person name="Itoh T."/>
            <person name="Sasaki T."/>
            <person name="Aono R."/>
            <person name="Fujii Y."/>
            <person name="Habara T."/>
            <person name="Harada E."/>
            <person name="Kanno M."/>
            <person name="Kawahara Y."/>
            <person name="Kawashima H."/>
            <person name="Kubooka H."/>
            <person name="Matsuya A."/>
            <person name="Nakaoka H."/>
            <person name="Saichi N."/>
            <person name="Sanbonmatsu R."/>
            <person name="Sato Y."/>
            <person name="Shinso Y."/>
            <person name="Suzuki M."/>
            <person name="Takeda J."/>
            <person name="Tanino M."/>
            <person name="Todokoro F."/>
            <person name="Yamaguchi K."/>
            <person name="Yamamoto N."/>
            <person name="Yamasaki C."/>
            <person name="Imanishi T."/>
            <person name="Okido T."/>
            <person name="Tada M."/>
            <person name="Ikeo K."/>
            <person name="Tateno Y."/>
            <person name="Gojobori T."/>
            <person name="Lin Y.C."/>
            <person name="Wei F.J."/>
            <person name="Hsing Y.I."/>
            <person name="Zhao Q."/>
            <person name="Han B."/>
            <person name="Kramer M.R."/>
            <person name="McCombie R.W."/>
            <person name="Lonsdale D."/>
            <person name="O'Donovan C.C."/>
            <person name="Whitfield E.J."/>
            <person name="Apweiler R."/>
            <person name="Koyanagi K.O."/>
            <person name="Khurana J.P."/>
            <person name="Raghuvanshi S."/>
            <person name="Singh N.K."/>
            <person name="Tyagi A.K."/>
            <person name="Haberer G."/>
            <person name="Fujisawa M."/>
            <person name="Hosokawa S."/>
            <person name="Ito Y."/>
            <person name="Ikawa H."/>
            <person name="Shibata M."/>
            <person name="Yamamoto M."/>
            <person name="Bruskiewich R.M."/>
            <person name="Hoen D.R."/>
            <person name="Bureau TE."/>
            <person name="Namiki N."/>
            <person name="Ohyanagi H."/>
            <person name="Sakai Y."/>
            <person name="Nobushima S."/>
            <person name="Sakata K."/>
            <person name="Barrero R.A."/>
            <person name="Sato Y."/>
            <person name="Souvorov A."/>
            <person name="Smith-White B."/>
            <person name="Tatusova T."/>
            <person name="An S."/>
            <person name="An G."/>
            <person name="OOta S."/>
            <person name="Fuks G."/>
            <person name="Messing J."/>
            <person name="Christie K.R."/>
            <person name="Lieberherr D."/>
            <person name="Kim H."/>
            <person name="Zuccolo A."/>
            <person name="Wing R.A."/>
            <person name="Nobuta K."/>
            <person name="Green P.J."/>
            <person name="Lu C."/>
            <person name="Meyers BC."/>
            <person name="Chaparro C."/>
            <person name="Piegu B."/>
            <person name="Panaud O."/>
            <person name="Echeverria M."/>
        </authorList>
    </citation>
    <scope>NUCLEOTIDE SEQUENCE</scope>
</reference>
<accession>C7J757</accession>
<reference evidence="2 3" key="2">
    <citation type="journal article" date="2005" name="Nature">
        <title>The map-based sequence of the rice genome.</title>
        <authorList>
            <consortium name="International rice genome sequencing project (IRGSP)"/>
            <person name="Matsumoto T."/>
            <person name="Wu J."/>
            <person name="Kanamori H."/>
            <person name="Katayose Y."/>
            <person name="Fujisawa M."/>
            <person name="Namiki N."/>
            <person name="Mizuno H."/>
            <person name="Yamamoto K."/>
            <person name="Antonio B.A."/>
            <person name="Baba T."/>
            <person name="Sakata K."/>
            <person name="Nagamura Y."/>
            <person name="Aoki H."/>
            <person name="Arikawa K."/>
            <person name="Arita K."/>
            <person name="Bito T."/>
            <person name="Chiden Y."/>
            <person name="Fujitsuka N."/>
            <person name="Fukunaka R."/>
            <person name="Hamada M."/>
            <person name="Harada C."/>
            <person name="Hayashi A."/>
            <person name="Hijishita S."/>
            <person name="Honda M."/>
            <person name="Hosokawa S."/>
            <person name="Ichikawa Y."/>
            <person name="Idonuma A."/>
            <person name="Iijima M."/>
            <person name="Ikeda M."/>
            <person name="Ikeno M."/>
            <person name="Ito K."/>
            <person name="Ito S."/>
            <person name="Ito T."/>
            <person name="Ito Y."/>
            <person name="Ito Y."/>
            <person name="Iwabuchi A."/>
            <person name="Kamiya K."/>
            <person name="Karasawa W."/>
            <person name="Kurita K."/>
            <person name="Katagiri S."/>
            <person name="Kikuta A."/>
            <person name="Kobayashi H."/>
            <person name="Kobayashi N."/>
            <person name="Machita K."/>
            <person name="Maehara T."/>
            <person name="Masukawa M."/>
            <person name="Mizubayashi T."/>
            <person name="Mukai Y."/>
            <person name="Nagasaki H."/>
            <person name="Nagata Y."/>
            <person name="Naito S."/>
            <person name="Nakashima M."/>
            <person name="Nakama Y."/>
            <person name="Nakamichi Y."/>
            <person name="Nakamura M."/>
            <person name="Meguro A."/>
            <person name="Negishi M."/>
            <person name="Ohta I."/>
            <person name="Ohta T."/>
            <person name="Okamoto M."/>
            <person name="Ono N."/>
            <person name="Saji S."/>
            <person name="Sakaguchi M."/>
            <person name="Sakai K."/>
            <person name="Shibata M."/>
            <person name="Shimokawa T."/>
            <person name="Song J."/>
            <person name="Takazaki Y."/>
            <person name="Terasawa K."/>
            <person name="Tsugane M."/>
            <person name="Tsuji K."/>
            <person name="Ueda S."/>
            <person name="Waki K."/>
            <person name="Yamagata H."/>
            <person name="Yamamoto M."/>
            <person name="Yamamoto S."/>
            <person name="Yamane H."/>
            <person name="Yoshiki S."/>
            <person name="Yoshihara R."/>
            <person name="Yukawa K."/>
            <person name="Zhong H."/>
            <person name="Yano M."/>
            <person name="Yuan Q."/>
            <person name="Ouyang S."/>
            <person name="Liu J."/>
            <person name="Jones K.M."/>
            <person name="Gansberger K."/>
            <person name="Moffat K."/>
            <person name="Hill J."/>
            <person name="Bera J."/>
            <person name="Fadrosh D."/>
            <person name="Jin S."/>
            <person name="Johri S."/>
            <person name="Kim M."/>
            <person name="Overton L."/>
            <person name="Reardon M."/>
            <person name="Tsitrin T."/>
            <person name="Vuong H."/>
            <person name="Weaver B."/>
            <person name="Ciecko A."/>
            <person name="Tallon L."/>
            <person name="Jackson J."/>
            <person name="Pai G."/>
            <person name="Aken S.V."/>
            <person name="Utterback T."/>
            <person name="Reidmuller S."/>
            <person name="Feldblyum T."/>
            <person name="Hsiao J."/>
            <person name="Zismann V."/>
            <person name="Iobst S."/>
            <person name="de Vazeille A.R."/>
            <person name="Buell C.R."/>
            <person name="Ying K."/>
            <person name="Li Y."/>
            <person name="Lu T."/>
            <person name="Huang Y."/>
            <person name="Zhao Q."/>
            <person name="Feng Q."/>
            <person name="Zhang L."/>
            <person name="Zhu J."/>
            <person name="Weng Q."/>
            <person name="Mu J."/>
            <person name="Lu Y."/>
            <person name="Fan D."/>
            <person name="Liu Y."/>
            <person name="Guan J."/>
            <person name="Zhang Y."/>
            <person name="Yu S."/>
            <person name="Liu X."/>
            <person name="Zhang Y."/>
            <person name="Hong G."/>
            <person name="Han B."/>
            <person name="Choisne N."/>
            <person name="Demange N."/>
            <person name="Orjeda G."/>
            <person name="Samain S."/>
            <person name="Cattolico L."/>
            <person name="Pelletier E."/>
            <person name="Couloux A."/>
            <person name="Segurens B."/>
            <person name="Wincker P."/>
            <person name="D'Hont A."/>
            <person name="Scarpelli C."/>
            <person name="Weissenbach J."/>
            <person name="Salanoubat M."/>
            <person name="Quetier F."/>
            <person name="Yu Y."/>
            <person name="Kim H.R."/>
            <person name="Rambo T."/>
            <person name="Currie J."/>
            <person name="Collura K."/>
            <person name="Luo M."/>
            <person name="Yang T."/>
            <person name="Ammiraju J.S.S."/>
            <person name="Engler F."/>
            <person name="Soderlund C."/>
            <person name="Wing R.A."/>
            <person name="Palmer L.E."/>
            <person name="de la Bastide M."/>
            <person name="Spiegel L."/>
            <person name="Nascimento L."/>
            <person name="Zutavern T."/>
            <person name="O'Shaughnessy A."/>
            <person name="Dike S."/>
            <person name="Dedhia N."/>
            <person name="Preston R."/>
            <person name="Balija V."/>
            <person name="McCombie W.R."/>
            <person name="Chow T."/>
            <person name="Chen H."/>
            <person name="Chung M."/>
            <person name="Chen C."/>
            <person name="Shaw J."/>
            <person name="Wu H."/>
            <person name="Hsiao K."/>
            <person name="Chao Y."/>
            <person name="Chu M."/>
            <person name="Cheng C."/>
            <person name="Hour A."/>
            <person name="Lee P."/>
            <person name="Lin S."/>
            <person name="Lin Y."/>
            <person name="Liou J."/>
            <person name="Liu S."/>
            <person name="Hsing Y."/>
            <person name="Raghuvanshi S."/>
            <person name="Mohanty A."/>
            <person name="Bharti A.K."/>
            <person name="Gaur A."/>
            <person name="Gupta V."/>
            <person name="Kumar D."/>
            <person name="Ravi V."/>
            <person name="Vij S."/>
            <person name="Kapur A."/>
            <person name="Khurana P."/>
            <person name="Khurana P."/>
            <person name="Khurana J.P."/>
            <person name="Tyagi A.K."/>
            <person name="Gaikwad K."/>
            <person name="Singh A."/>
            <person name="Dalal V."/>
            <person name="Srivastava S."/>
            <person name="Dixit A."/>
            <person name="Pal A.K."/>
            <person name="Ghazi I.A."/>
            <person name="Yadav M."/>
            <person name="Pandit A."/>
            <person name="Bhargava A."/>
            <person name="Sureshbabu K."/>
            <person name="Batra K."/>
            <person name="Sharma T.R."/>
            <person name="Mohapatra T."/>
            <person name="Singh N.K."/>
            <person name="Messing J."/>
            <person name="Nelson A.B."/>
            <person name="Fuks G."/>
            <person name="Kavchok S."/>
            <person name="Keizer G."/>
            <person name="Linton E."/>
            <person name="Llaca V."/>
            <person name="Song R."/>
            <person name="Tanyolac B."/>
            <person name="Young S."/>
            <person name="Ho-Il K."/>
            <person name="Hahn J.H."/>
            <person name="Sangsakoo G."/>
            <person name="Vanavichit A."/>
            <person name="de Mattos Luiz.A.T."/>
            <person name="Zimmer P.D."/>
            <person name="Malone G."/>
            <person name="Dellagostin O."/>
            <person name="de Oliveira A.C."/>
            <person name="Bevan M."/>
            <person name="Bancroft I."/>
            <person name="Minx P."/>
            <person name="Cordum H."/>
            <person name="Wilson R."/>
            <person name="Cheng Z."/>
            <person name="Jin W."/>
            <person name="Jiang J."/>
            <person name="Leong S.A."/>
            <person name="Iwama H."/>
            <person name="Gojobori T."/>
            <person name="Itoh T."/>
            <person name="Niimura Y."/>
            <person name="Fujii Y."/>
            <person name="Habara T."/>
            <person name="Sakai H."/>
            <person name="Sato Y."/>
            <person name="Wilson G."/>
            <person name="Kumar K."/>
            <person name="McCouch S."/>
            <person name="Juretic N."/>
            <person name="Hoen D."/>
            <person name="Wright S."/>
            <person name="Bruskiewich R."/>
            <person name="Bureau T."/>
            <person name="Miyao A."/>
            <person name="Hirochika H."/>
            <person name="Nishikawa T."/>
            <person name="Kadowaki K."/>
            <person name="Sugiura M."/>
            <person name="Burr B."/>
            <person name="Sasaki T."/>
        </authorList>
    </citation>
    <scope>NUCLEOTIDE SEQUENCE [LARGE SCALE GENOMIC DNA]</scope>
    <source>
        <strain evidence="3">cv. Nipponbare</strain>
    </source>
</reference>
<dbReference type="Proteomes" id="UP000000763">
    <property type="component" value="Chromosome 9"/>
</dbReference>
<dbReference type="EMBL" id="AP008215">
    <property type="protein sequence ID" value="BAH94595.1"/>
    <property type="molecule type" value="Genomic_DNA"/>
</dbReference>
<reference evidence="2" key="4">
    <citation type="journal article" date="2007" name="Genome Res.">
        <title>Curated Genome Annotation of Oryza sativa ssp. japonica and Comparative Genome Analysis with Arabidopsis thaliana.</title>
        <authorList>
            <consortium name="The Rice Annotation Project (RAP)"/>
            <person name="Itoh T."/>
            <person name="Tanaka T."/>
            <person name="Barrero R.A."/>
            <person name="Yamasaki C."/>
            <person name="Fujii Y."/>
            <person name="Hilton P.B."/>
            <person name="Antonio B.A."/>
            <person name="Aono H."/>
            <person name="Apweiler R."/>
            <person name="Bruskiewich R."/>
            <person name="Bureau T."/>
            <person name="Burr F."/>
            <person name="Costa de Oliveira A."/>
            <person name="Fuks G."/>
            <person name="Habara T."/>
            <person name="Haberer G."/>
            <person name="Han B."/>
            <person name="Harada E."/>
            <person name="Hiraki A.T."/>
            <person name="Hirochika H."/>
            <person name="Hoen D."/>
            <person name="Hokari H."/>
            <person name="Hosokawa S."/>
            <person name="Hsing Y."/>
            <person name="Ikawa H."/>
            <person name="Ikeo K."/>
            <person name="Imanishi T."/>
            <person name="Ito Y."/>
            <person name="Jaiswal P."/>
            <person name="Kanno M."/>
            <person name="Kawahara Y."/>
            <person name="Kawamura T."/>
            <person name="Kawashima H."/>
            <person name="Khurana J.P."/>
            <person name="Kikuchi S."/>
            <person name="Komatsu S."/>
            <person name="Koyanagi K.O."/>
            <person name="Kubooka H."/>
            <person name="Lieberherr D."/>
            <person name="Lin Y.C."/>
            <person name="Lonsdale D."/>
            <person name="Matsumoto T."/>
            <person name="Matsuya A."/>
            <person name="McCombie W.R."/>
            <person name="Messing J."/>
            <person name="Miyao A."/>
            <person name="Mulder N."/>
            <person name="Nagamura Y."/>
            <person name="Nam J."/>
            <person name="Namiki N."/>
            <person name="Numa H."/>
            <person name="Nurimoto S."/>
            <person name="O'donovan C."/>
            <person name="Ohyanagi H."/>
            <person name="Okido T."/>
            <person name="Oota S."/>
            <person name="Osato N."/>
            <person name="Palmer L.E."/>
            <person name="Quetier F."/>
            <person name="Raghuvanshi S."/>
            <person name="Saichi N."/>
            <person name="Sakai H."/>
            <person name="Sakai Y."/>
            <person name="Sakata K."/>
            <person name="Sakurai T."/>
            <person name="Sato F."/>
            <person name="Sato Y."/>
            <person name="Schoof H."/>
            <person name="Seki M."/>
            <person name="Shibata M."/>
            <person name="Shimizu Y."/>
            <person name="Shinozaki K."/>
            <person name="Shinso Y."/>
            <person name="Singh N.K."/>
            <person name="Smith-White B."/>
            <person name="Takeda J."/>
            <person name="Tanino M."/>
            <person name="Tatusova T."/>
            <person name="Thongjuea S."/>
            <person name="Todokoro F."/>
            <person name="Tsugane M."/>
            <person name="Tyagi A.K."/>
            <person name="Vanavichit A."/>
            <person name="Wang A."/>
            <person name="Wing R.A."/>
            <person name="Yamaguchi K."/>
            <person name="Yamamoto M."/>
            <person name="Yamamoto N."/>
            <person name="Yu Y."/>
            <person name="Zhang H."/>
            <person name="Zhao Q."/>
            <person name="Higo K."/>
            <person name="Burr B."/>
            <person name="Gojobori T."/>
            <person name="Sasaki T."/>
        </authorList>
    </citation>
    <scope>NUCLEOTIDE SEQUENCE</scope>
</reference>
<evidence type="ECO:0000313" key="2">
    <source>
        <dbReference type="EMBL" id="BAH94595.1"/>
    </source>
</evidence>
<reference evidence="2" key="7">
    <citation type="submission" date="2009-08" db="EMBL/GenBank/DDBJ databases">
        <title>Oryza sativa nipponbare(GA3) genomic DNA, chromosome 9.</title>
        <authorList>
            <consortium name="IRGSP(International Rice Genome Sequencing Project)"/>
        </authorList>
    </citation>
    <scope>NUCLEOTIDE SEQUENCE</scope>
</reference>
<gene>
    <name evidence="2" type="ordered locus">Os09g0449650</name>
    <name evidence="1" type="ORF">P0047B10.42</name>
</gene>
<dbReference type="EMBL" id="AP005308">
    <property type="protein sequence ID" value="BAD37966.1"/>
    <property type="molecule type" value="Genomic_DNA"/>
</dbReference>
<sequence>MQGRSVASGADAARIDGEGEGVCCCVVGEGGSDGEMGVGGGGGDERPRCQRRGLLSCAVDLMQFSMHEPANNATFRFF</sequence>
<dbReference type="Gramene" id="Os09t0449650-00">
    <property type="protein sequence ID" value="Os09t0449650-00"/>
    <property type="gene ID" value="Os09g0449650"/>
</dbReference>
<reference evidence="2" key="3">
    <citation type="journal article" date="2006" name="Nucleic Acids Res.">
        <title>The Rice Annotation Project Database (RAP-DB): hub for Oryza sativa ssp. japonica genome information.</title>
        <authorList>
            <person name="Ohyanagi H."/>
            <person name="Tanaka T."/>
            <person name="Sakai H."/>
            <person name="Shigemoto Y."/>
            <person name="Yamaguchi K."/>
            <person name="Habara T."/>
            <person name="Fujii Y."/>
            <person name="Antonio B.A."/>
            <person name="Nagamura Y."/>
            <person name="Imanishi T."/>
            <person name="Ikeo K."/>
            <person name="Itoh T."/>
            <person name="Gojobori T."/>
            <person name="Sasaki T."/>
        </authorList>
    </citation>
    <scope>NUCLEOTIDE SEQUENCE</scope>
</reference>
<organism evidence="2 3">
    <name type="scientific">Oryza sativa subsp. japonica</name>
    <name type="common">Rice</name>
    <dbReference type="NCBI Taxonomy" id="39947"/>
    <lineage>
        <taxon>Eukaryota</taxon>
        <taxon>Viridiplantae</taxon>
        <taxon>Streptophyta</taxon>
        <taxon>Embryophyta</taxon>
        <taxon>Tracheophyta</taxon>
        <taxon>Spermatophyta</taxon>
        <taxon>Magnoliopsida</taxon>
        <taxon>Liliopsida</taxon>
        <taxon>Poales</taxon>
        <taxon>Poaceae</taxon>
        <taxon>BOP clade</taxon>
        <taxon>Oryzoideae</taxon>
        <taxon>Oryzeae</taxon>
        <taxon>Oryzinae</taxon>
        <taxon>Oryza</taxon>
        <taxon>Oryza sativa</taxon>
    </lineage>
</organism>
<dbReference type="AlphaFoldDB" id="C7J757"/>
<proteinExistence type="predicted"/>
<evidence type="ECO:0000313" key="3">
    <source>
        <dbReference type="Proteomes" id="UP000000763"/>
    </source>
</evidence>
<name>C7J757_ORYSJ</name>
<reference evidence="3" key="6">
    <citation type="journal article" date="2008" name="Nucleic Acids Res.">
        <title>The rice annotation project database (RAP-DB): 2008 update.</title>
        <authorList>
            <consortium name="The rice annotation project (RAP)"/>
        </authorList>
    </citation>
    <scope>GENOME REANNOTATION</scope>
    <source>
        <strain evidence="3">cv. Nipponbare</strain>
    </source>
</reference>
<evidence type="ECO:0000313" key="1">
    <source>
        <dbReference type="EMBL" id="BAD37966.1"/>
    </source>
</evidence>